<gene>
    <name evidence="1" type="ORF">MNBD_GAMMA06-967</name>
</gene>
<dbReference type="EMBL" id="UOFD01000022">
    <property type="protein sequence ID" value="VAW50959.1"/>
    <property type="molecule type" value="Genomic_DNA"/>
</dbReference>
<reference evidence="1" key="1">
    <citation type="submission" date="2018-06" db="EMBL/GenBank/DDBJ databases">
        <authorList>
            <person name="Zhirakovskaya E."/>
        </authorList>
    </citation>
    <scope>NUCLEOTIDE SEQUENCE</scope>
</reference>
<evidence type="ECO:0000313" key="1">
    <source>
        <dbReference type="EMBL" id="VAW50959.1"/>
    </source>
</evidence>
<name>A0A3B0WNQ3_9ZZZZ</name>
<accession>A0A3B0WNQ3</accession>
<organism evidence="1">
    <name type="scientific">hydrothermal vent metagenome</name>
    <dbReference type="NCBI Taxonomy" id="652676"/>
    <lineage>
        <taxon>unclassified sequences</taxon>
        <taxon>metagenomes</taxon>
        <taxon>ecological metagenomes</taxon>
    </lineage>
</organism>
<proteinExistence type="predicted"/>
<protein>
    <submittedName>
        <fullName evidence="1">Uncharacterized protein</fullName>
    </submittedName>
</protein>
<dbReference type="AlphaFoldDB" id="A0A3B0WNQ3"/>
<sequence>MIFSFCGEVIAMGKITPSDVYQQTDNVIAEIILIRKALNVQVAGKNPGLQFNKKPLHVLTKSIELQEKIATAQEKNNVKKTSLSVLPLRKITPEDVLASALHSLDGLRKLKAGLGINEIINDAPLIAGKSPSDVYENMWRASYLMDAVSGAISPNDVFRNTKVIQADLKFISEHLGVSPPDELPIFLEGMTPKDANIEGYKNLHRIYRLQKNLKMQLVRVSDFPVGKASPSDVYDTTNTILGELVRIKIKIGLNKSLESFADFNEKTPSDVHKELRTIGILIEQLTNSI</sequence>